<dbReference type="EMBL" id="PRFC01000802">
    <property type="protein sequence ID" value="PWU83983.1"/>
    <property type="molecule type" value="Genomic_DNA"/>
</dbReference>
<dbReference type="AlphaFoldDB" id="A0A2V2UNT4"/>
<comment type="caution">
    <text evidence="1">The sequence shown here is derived from an EMBL/GenBank/DDBJ whole genome shotgun (WGS) entry which is preliminary data.</text>
</comment>
<dbReference type="VEuPathDB" id="TriTrypDB:C3747_802g10"/>
<name>A0A2V2UNT4_TRYCR</name>
<accession>A0A2V2UNT4</accession>
<organism evidence="1 2">
    <name type="scientific">Trypanosoma cruzi</name>
    <dbReference type="NCBI Taxonomy" id="5693"/>
    <lineage>
        <taxon>Eukaryota</taxon>
        <taxon>Discoba</taxon>
        <taxon>Euglenozoa</taxon>
        <taxon>Kinetoplastea</taxon>
        <taxon>Metakinetoplastina</taxon>
        <taxon>Trypanosomatida</taxon>
        <taxon>Trypanosomatidae</taxon>
        <taxon>Trypanosoma</taxon>
        <taxon>Schizotrypanum</taxon>
    </lineage>
</organism>
<gene>
    <name evidence="1" type="ORF">C3747_802g10</name>
</gene>
<sequence>MTASTAMSDIVFAHTHSAPIGRNFLFGFRSTVRLVALEAVCHLRATFPLAMSVKMAVISMRSALSFVRGYTSSRVQPSRSGAAPRVRRLSINLATSLLSNVTRGALTAGSGYTLVGRGRQGFGPARGKYHRLRLRRREERCCASRCLQCAQCLCASRLVYVGRGKYLLCLVGCRVLLLVLIADRTLPVFRGLHNTRHDYYCRVVEMVDWRIGLCCLLWLVRVD</sequence>
<protein>
    <submittedName>
        <fullName evidence="1">Uncharacterized protein</fullName>
    </submittedName>
</protein>
<reference evidence="1 2" key="1">
    <citation type="journal article" date="2018" name="Microb. Genom.">
        <title>Expanding an expanded genome: long-read sequencing of Trypanosoma cruzi.</title>
        <authorList>
            <person name="Berna L."/>
            <person name="Rodriguez M."/>
            <person name="Chiribao M.L."/>
            <person name="Parodi-Talice A."/>
            <person name="Pita S."/>
            <person name="Rijo G."/>
            <person name="Alvarez-Valin F."/>
            <person name="Robello C."/>
        </authorList>
    </citation>
    <scope>NUCLEOTIDE SEQUENCE [LARGE SCALE GENOMIC DNA]</scope>
    <source>
        <strain evidence="1 2">TCC</strain>
    </source>
</reference>
<dbReference type="Proteomes" id="UP000246078">
    <property type="component" value="Unassembled WGS sequence"/>
</dbReference>
<evidence type="ECO:0000313" key="1">
    <source>
        <dbReference type="EMBL" id="PWU83983.1"/>
    </source>
</evidence>
<proteinExistence type="predicted"/>
<evidence type="ECO:0000313" key="2">
    <source>
        <dbReference type="Proteomes" id="UP000246078"/>
    </source>
</evidence>